<evidence type="ECO:0000259" key="1">
    <source>
        <dbReference type="PROSITE" id="PS51186"/>
    </source>
</evidence>
<dbReference type="CDD" id="cd04301">
    <property type="entry name" value="NAT_SF"/>
    <property type="match status" value="1"/>
</dbReference>
<dbReference type="InterPro" id="IPR045057">
    <property type="entry name" value="Gcn5-rel_NAT"/>
</dbReference>
<keyword evidence="4" id="KW-1185">Reference proteome</keyword>
<accession>A0ABQ2HSN8</accession>
<dbReference type="PROSITE" id="PS51186">
    <property type="entry name" value="GNAT"/>
    <property type="match status" value="1"/>
</dbReference>
<dbReference type="Proteomes" id="UP000632339">
    <property type="component" value="Unassembled WGS sequence"/>
</dbReference>
<reference evidence="4" key="1">
    <citation type="journal article" date="2019" name="Int. J. Syst. Evol. Microbiol.">
        <title>The Global Catalogue of Microorganisms (GCM) 10K type strain sequencing project: providing services to taxonomists for standard genome sequencing and annotation.</title>
        <authorList>
            <consortium name="The Broad Institute Genomics Platform"/>
            <consortium name="The Broad Institute Genome Sequencing Center for Infectious Disease"/>
            <person name="Wu L."/>
            <person name="Ma J."/>
        </authorList>
    </citation>
    <scope>NUCLEOTIDE SEQUENCE [LARGE SCALE GENOMIC DNA]</scope>
    <source>
        <strain evidence="4">CGMCC 1.6375</strain>
    </source>
</reference>
<dbReference type="InterPro" id="IPR031165">
    <property type="entry name" value="GNAT_YJDJ"/>
</dbReference>
<dbReference type="InterPro" id="IPR016181">
    <property type="entry name" value="Acyl_CoA_acyltransferase"/>
</dbReference>
<evidence type="ECO:0008006" key="5">
    <source>
        <dbReference type="Google" id="ProtNLM"/>
    </source>
</evidence>
<dbReference type="Pfam" id="PF14542">
    <property type="entry name" value="Acetyltransf_CG"/>
    <property type="match status" value="1"/>
</dbReference>
<evidence type="ECO:0000313" key="4">
    <source>
        <dbReference type="Proteomes" id="UP000632339"/>
    </source>
</evidence>
<evidence type="ECO:0000313" key="3">
    <source>
        <dbReference type="EMBL" id="GGM87901.1"/>
    </source>
</evidence>
<dbReference type="EMBL" id="BMLI01000001">
    <property type="protein sequence ID" value="GGM87901.1"/>
    <property type="molecule type" value="Genomic_DNA"/>
</dbReference>
<feature type="domain" description="N-acetyltransferase" evidence="2">
    <location>
        <begin position="8"/>
        <end position="95"/>
    </location>
</feature>
<dbReference type="PANTHER" id="PTHR31435:SF10">
    <property type="entry name" value="BSR4717 PROTEIN"/>
    <property type="match status" value="1"/>
</dbReference>
<sequence>MAEINFKLDNRRRGAFYVVEDGKQVGEMVVGLSETTLTVYHTEVDPEMEGRGLARKMLDAMVAYAREHKLQVMPLCEYVHGQFRRHPDDFADVWAK</sequence>
<protein>
    <recommendedName>
        <fullName evidence="5">N-acetyltransferase domain-containing protein</fullName>
    </recommendedName>
</protein>
<dbReference type="Gene3D" id="3.40.630.30">
    <property type="match status" value="1"/>
</dbReference>
<dbReference type="PANTHER" id="PTHR31435">
    <property type="entry name" value="PROTEIN NATD1"/>
    <property type="match status" value="1"/>
</dbReference>
<comment type="caution">
    <text evidence="3">The sequence shown here is derived from an EMBL/GenBank/DDBJ whole genome shotgun (WGS) entry which is preliminary data.</text>
</comment>
<proteinExistence type="predicted"/>
<dbReference type="RefSeq" id="WP_019943990.1">
    <property type="nucleotide sequence ID" value="NZ_BMLI01000001.1"/>
</dbReference>
<evidence type="ECO:0000259" key="2">
    <source>
        <dbReference type="PROSITE" id="PS51729"/>
    </source>
</evidence>
<gene>
    <name evidence="3" type="ORF">GCM10010967_20670</name>
</gene>
<organism evidence="3 4">
    <name type="scientific">Dyadobacter beijingensis</name>
    <dbReference type="NCBI Taxonomy" id="365489"/>
    <lineage>
        <taxon>Bacteria</taxon>
        <taxon>Pseudomonadati</taxon>
        <taxon>Bacteroidota</taxon>
        <taxon>Cytophagia</taxon>
        <taxon>Cytophagales</taxon>
        <taxon>Spirosomataceae</taxon>
        <taxon>Dyadobacter</taxon>
    </lineage>
</organism>
<feature type="domain" description="N-acetyltransferase" evidence="1">
    <location>
        <begin position="1"/>
        <end position="96"/>
    </location>
</feature>
<name>A0ABQ2HSN8_9BACT</name>
<dbReference type="SUPFAM" id="SSF55729">
    <property type="entry name" value="Acyl-CoA N-acyltransferases (Nat)"/>
    <property type="match status" value="1"/>
</dbReference>
<dbReference type="PROSITE" id="PS51729">
    <property type="entry name" value="GNAT_YJDJ"/>
    <property type="match status" value="1"/>
</dbReference>
<dbReference type="InterPro" id="IPR000182">
    <property type="entry name" value="GNAT_dom"/>
</dbReference>